<dbReference type="CDD" id="cd18808">
    <property type="entry name" value="SF1_C_Upf1"/>
    <property type="match status" value="1"/>
</dbReference>
<dbReference type="GO" id="GO:0031380">
    <property type="term" value="C:nuclear RNA-directed RNA polymerase complex"/>
    <property type="evidence" value="ECO:0007669"/>
    <property type="project" value="TreeGrafter"/>
</dbReference>
<dbReference type="InterPro" id="IPR045055">
    <property type="entry name" value="DNA2/NAM7-like"/>
</dbReference>
<organism evidence="3 4">
    <name type="scientific">Serendipita vermifera MAFF 305830</name>
    <dbReference type="NCBI Taxonomy" id="933852"/>
    <lineage>
        <taxon>Eukaryota</taxon>
        <taxon>Fungi</taxon>
        <taxon>Dikarya</taxon>
        <taxon>Basidiomycota</taxon>
        <taxon>Agaricomycotina</taxon>
        <taxon>Agaricomycetes</taxon>
        <taxon>Sebacinales</taxon>
        <taxon>Serendipitaceae</taxon>
        <taxon>Serendipita</taxon>
    </lineage>
</organism>
<dbReference type="Gene3D" id="3.40.50.300">
    <property type="entry name" value="P-loop containing nucleotide triphosphate hydrolases"/>
    <property type="match status" value="3"/>
</dbReference>
<reference evidence="3 4" key="1">
    <citation type="submission" date="2014-04" db="EMBL/GenBank/DDBJ databases">
        <authorList>
            <consortium name="DOE Joint Genome Institute"/>
            <person name="Kuo A."/>
            <person name="Zuccaro A."/>
            <person name="Kohler A."/>
            <person name="Nagy L.G."/>
            <person name="Floudas D."/>
            <person name="Copeland A."/>
            <person name="Barry K.W."/>
            <person name="Cichocki N."/>
            <person name="Veneault-Fourrey C."/>
            <person name="LaButti K."/>
            <person name="Lindquist E.A."/>
            <person name="Lipzen A."/>
            <person name="Lundell T."/>
            <person name="Morin E."/>
            <person name="Murat C."/>
            <person name="Sun H."/>
            <person name="Tunlid A."/>
            <person name="Henrissat B."/>
            <person name="Grigoriev I.V."/>
            <person name="Hibbett D.S."/>
            <person name="Martin F."/>
            <person name="Nordberg H.P."/>
            <person name="Cantor M.N."/>
            <person name="Hua S.X."/>
        </authorList>
    </citation>
    <scope>NUCLEOTIDE SEQUENCE [LARGE SCALE GENOMIC DNA]</scope>
    <source>
        <strain evidence="3 4">MAFF 305830</strain>
    </source>
</reference>
<protein>
    <recommendedName>
        <fullName evidence="5">RZ-type domain-containing protein</fullName>
    </recommendedName>
</protein>
<dbReference type="Pfam" id="PF13086">
    <property type="entry name" value="AAA_11"/>
    <property type="match status" value="1"/>
</dbReference>
<dbReference type="InterPro" id="IPR041679">
    <property type="entry name" value="DNA2/NAM7-like_C"/>
</dbReference>
<dbReference type="InterPro" id="IPR041677">
    <property type="entry name" value="DNA2/NAM7_AAA_11"/>
</dbReference>
<dbReference type="PANTHER" id="PTHR10887:SF341">
    <property type="entry name" value="NFX1-TYPE ZINC FINGER-CONTAINING PROTEIN 1"/>
    <property type="match status" value="1"/>
</dbReference>
<sequence length="1796" mass="202969">MERLLDVQFRLLREELLAPLRHAVKSITAELQGPSPDTPLQHILDKKGGRYIAQFGQNDSVMVNIYTSFNPVRIATDKRGISIETTVDTPPGSARHTSIKERTEYWRAVSRKRLIQGGLVGLLWKNGADIRLFFGLISNSAEELIERIENGDDQSLHLRIKFFDPTADLTIMDRSQLTQRNLSNELLLLIEAPVMYESIRPFLSALQREPTSFPFSQYLAYHKFSPGIQTESSPPEYTTNNPDFEWNLGCLRDETQPPLFMNPTDQDSINRAREVLQSSSRLDVSQANAMIHCLTSEFCLIQGPPGTGKSFTGVEIMRVLLANKARRILLIAFTNHALDHLLRSVLDAKITSKIARLGSRSNDDRISEYSLEKLEQRNSGILQSAYWDRKGAEDVLNEALNELQDGVVSDSHIDEYMKVFRSEHRYELLNPPKWIRQIRQEEEDGWTEVRNQKAQKKASPHEFWVNGKDIDWIDAQLKPVKRSKKAHANRFELLRVEGVHGNQKKAPKSGSQPPHGSVLEDFLRRRFLDEAGLREMPRVPLSDRPLDELGEDPMVWLMSRQERCKLNQSWTSGAQQHFIQETKEAFLSLKKEFEDAQAHYVECQAQARLDILRNVDIIGCTTTGAAKLTDLLKSVNPSVLLVEEAGQVLEAHILGSLVPSIEHVILIGDPLQLRPTISNYALSMDHPRGRDLYRFDQSTMERLRGDGMPMAQLNTQRRMRPQISSLARRTLYADLEDNDLVKTYPDVRGLAKNLFFFHHENAEGGNDEESTSKFNRFEASMIKGLVRHLLRQGCYTKPGSIVILCMYLGQLIKIREELREIRINVTLDSRDEADIRNREPIGNNETEDAIVEVVNVKATEQVLLRTVDNFQGEEADIILLSLVRNPEKGTPGSIGFLKSPNRTNVALTRARHGLYVFGNGHLLAQKSVIWNQVVQEFKDQDAYGSSLPIACHKHPNEVKWVANPNYLLQVSPEGGCLRSCDYRLKCGHTCNLKCHSDDEDHLFVKCKESCRRVCAYGHSCQRECWVDCTRCSSPVSSITLGCGHFAYNSPCYLQDDQSSYRCREIVSKQIPSCKHQMNLPCFRDPSMAICETICNQVMPCCQKICKSRCGKCRLVSHSDRGQHEDHSCDQTMYCQHPCPDPCNKAHKSVCRSSDCQEKCRQRCVHVACDAGCSTPCNPCDQPCTWTCEHYECSSPCGLPCTRLPCDIPCTRTLSCGHLCPSLCGEPCEQQRCGSCLGISPGPLYSDPLSSILRSATITLKCRHTFLVEALDRHSSLASAYEQDRESRSWIRPILSPEVSLEQSCCPTCHDPIDSPRYGRVVKRGNIDLLERNIASVMAKELKAIKSVIIDMNLHLLEKAIVEKVVTNPGFKISSDAWRAILAARDQLLNNRSDSSIFDVGYFGDEILTLFNLPKAEIARWCNVVDPLLKIYESCERLSDAASPPHLSVYETLLASLHGVELHLAQEKHASLEAKKITLASSREKIGIRPPRASKRFQVESIWMSIAVRFMVGWLAEKYIFALLQKSGPNHSQIKAWYFFVDFIYKSCLTDAKLATKLSQDAIAYHQELVSRLFYIKSRWTSFQFNASFNLSKGGGRDSTERISAAKKAEKRLVVLKESAKTIRTRCISQGGLPLEVVQEEFDTPLERCFSQWESLINTLQRTMATYKPVRETGRSGIVALTQYGNRGIWHICPNGHISTTEDLRGGVITSRCNECSGAAIEGTGYEVAVNVRQVISLDDDSDDEDIDFAAIARAGLGSYIRNENEPETPSLSRSGVKRKLDVNSLFQKQNYRQFQL</sequence>
<evidence type="ECO:0000259" key="2">
    <source>
        <dbReference type="Pfam" id="PF13087"/>
    </source>
</evidence>
<feature type="domain" description="DNA2/NAM7 helicase helicase" evidence="1">
    <location>
        <begin position="282"/>
        <end position="677"/>
    </location>
</feature>
<dbReference type="OrthoDB" id="2423195at2759"/>
<dbReference type="InterPro" id="IPR047187">
    <property type="entry name" value="SF1_C_Upf1"/>
</dbReference>
<feature type="domain" description="DNA2/NAM7 helicase-like C-terminal" evidence="2">
    <location>
        <begin position="696"/>
        <end position="919"/>
    </location>
</feature>
<dbReference type="PANTHER" id="PTHR10887">
    <property type="entry name" value="DNA2/NAM7 HELICASE FAMILY"/>
    <property type="match status" value="1"/>
</dbReference>
<evidence type="ECO:0000313" key="3">
    <source>
        <dbReference type="EMBL" id="KIM23239.1"/>
    </source>
</evidence>
<gene>
    <name evidence="3" type="ORF">M408DRAFT_332444</name>
</gene>
<dbReference type="Pfam" id="PF13087">
    <property type="entry name" value="AAA_12"/>
    <property type="match status" value="1"/>
</dbReference>
<evidence type="ECO:0008006" key="5">
    <source>
        <dbReference type="Google" id="ProtNLM"/>
    </source>
</evidence>
<accession>A0A0C3AT95</accession>
<proteinExistence type="predicted"/>
<dbReference type="InterPro" id="IPR027417">
    <property type="entry name" value="P-loop_NTPase"/>
</dbReference>
<evidence type="ECO:0000313" key="4">
    <source>
        <dbReference type="Proteomes" id="UP000054097"/>
    </source>
</evidence>
<dbReference type="HOGENOM" id="CLU_001490_1_1_1"/>
<dbReference type="EMBL" id="KN824340">
    <property type="protein sequence ID" value="KIM23239.1"/>
    <property type="molecule type" value="Genomic_DNA"/>
</dbReference>
<dbReference type="SUPFAM" id="SSF52540">
    <property type="entry name" value="P-loop containing nucleoside triphosphate hydrolases"/>
    <property type="match status" value="1"/>
</dbReference>
<dbReference type="GO" id="GO:0031048">
    <property type="term" value="P:regulatory ncRNA-mediated heterochromatin formation"/>
    <property type="evidence" value="ECO:0007669"/>
    <property type="project" value="TreeGrafter"/>
</dbReference>
<dbReference type="GO" id="GO:0004386">
    <property type="term" value="F:helicase activity"/>
    <property type="evidence" value="ECO:0007669"/>
    <property type="project" value="InterPro"/>
</dbReference>
<evidence type="ECO:0000259" key="1">
    <source>
        <dbReference type="Pfam" id="PF13086"/>
    </source>
</evidence>
<dbReference type="Proteomes" id="UP000054097">
    <property type="component" value="Unassembled WGS sequence"/>
</dbReference>
<name>A0A0C3AT95_SERVB</name>
<reference evidence="4" key="2">
    <citation type="submission" date="2015-01" db="EMBL/GenBank/DDBJ databases">
        <title>Evolutionary Origins and Diversification of the Mycorrhizal Mutualists.</title>
        <authorList>
            <consortium name="DOE Joint Genome Institute"/>
            <consortium name="Mycorrhizal Genomics Consortium"/>
            <person name="Kohler A."/>
            <person name="Kuo A."/>
            <person name="Nagy L.G."/>
            <person name="Floudas D."/>
            <person name="Copeland A."/>
            <person name="Barry K.W."/>
            <person name="Cichocki N."/>
            <person name="Veneault-Fourrey C."/>
            <person name="LaButti K."/>
            <person name="Lindquist E.A."/>
            <person name="Lipzen A."/>
            <person name="Lundell T."/>
            <person name="Morin E."/>
            <person name="Murat C."/>
            <person name="Riley R."/>
            <person name="Ohm R."/>
            <person name="Sun H."/>
            <person name="Tunlid A."/>
            <person name="Henrissat B."/>
            <person name="Grigoriev I.V."/>
            <person name="Hibbett D.S."/>
            <person name="Martin F."/>
        </authorList>
    </citation>
    <scope>NUCLEOTIDE SEQUENCE [LARGE SCALE GENOMIC DNA]</scope>
    <source>
        <strain evidence="4">MAFF 305830</strain>
    </source>
</reference>
<keyword evidence="4" id="KW-1185">Reference proteome</keyword>
<dbReference type="STRING" id="933852.A0A0C3AT95"/>